<keyword evidence="3" id="KW-1185">Reference proteome</keyword>
<protein>
    <submittedName>
        <fullName evidence="2">Adenosylhomocysteine nucleosidase</fullName>
    </submittedName>
</protein>
<organism evidence="2 3">
    <name type="scientific">Kineococcus xinjiangensis</name>
    <dbReference type="NCBI Taxonomy" id="512762"/>
    <lineage>
        <taxon>Bacteria</taxon>
        <taxon>Bacillati</taxon>
        <taxon>Actinomycetota</taxon>
        <taxon>Actinomycetes</taxon>
        <taxon>Kineosporiales</taxon>
        <taxon>Kineosporiaceae</taxon>
        <taxon>Kineococcus</taxon>
    </lineage>
</organism>
<dbReference type="Pfam" id="PF01048">
    <property type="entry name" value="PNP_UDP_1"/>
    <property type="match status" value="1"/>
</dbReference>
<dbReference type="AlphaFoldDB" id="A0A2S6IUK7"/>
<dbReference type="RefSeq" id="WP_104431409.1">
    <property type="nucleotide sequence ID" value="NZ_PTJD01000002.1"/>
</dbReference>
<proteinExistence type="predicted"/>
<dbReference type="InterPro" id="IPR000845">
    <property type="entry name" value="Nucleoside_phosphorylase_d"/>
</dbReference>
<dbReference type="PANTHER" id="PTHR46832:SF1">
    <property type="entry name" value="5'-METHYLTHIOADENOSINE_S-ADENOSYLHOMOCYSTEINE NUCLEOSIDASE"/>
    <property type="match status" value="1"/>
</dbReference>
<gene>
    <name evidence="2" type="ORF">CLV92_102101</name>
</gene>
<dbReference type="Gene3D" id="3.40.50.1580">
    <property type="entry name" value="Nucleoside phosphorylase domain"/>
    <property type="match status" value="1"/>
</dbReference>
<evidence type="ECO:0000259" key="1">
    <source>
        <dbReference type="Pfam" id="PF01048"/>
    </source>
</evidence>
<dbReference type="NCBIfam" id="NF004168">
    <property type="entry name" value="PRK05634.1"/>
    <property type="match status" value="1"/>
</dbReference>
<dbReference type="GO" id="GO:0008782">
    <property type="term" value="F:adenosylhomocysteine nucleosidase activity"/>
    <property type="evidence" value="ECO:0007669"/>
    <property type="project" value="TreeGrafter"/>
</dbReference>
<dbReference type="InterPro" id="IPR035994">
    <property type="entry name" value="Nucleoside_phosphorylase_sf"/>
</dbReference>
<name>A0A2S6IUK7_9ACTN</name>
<dbReference type="OrthoDB" id="3852236at2"/>
<reference evidence="2 3" key="1">
    <citation type="submission" date="2018-02" db="EMBL/GenBank/DDBJ databases">
        <title>Genomic Encyclopedia of Archaeal and Bacterial Type Strains, Phase II (KMG-II): from individual species to whole genera.</title>
        <authorList>
            <person name="Goeker M."/>
        </authorList>
    </citation>
    <scope>NUCLEOTIDE SEQUENCE [LARGE SCALE GENOMIC DNA]</scope>
    <source>
        <strain evidence="2 3">DSM 22857</strain>
    </source>
</reference>
<comment type="caution">
    <text evidence="2">The sequence shown here is derived from an EMBL/GenBank/DDBJ whole genome shotgun (WGS) entry which is preliminary data.</text>
</comment>
<dbReference type="GO" id="GO:0009116">
    <property type="term" value="P:nucleoside metabolic process"/>
    <property type="evidence" value="ECO:0007669"/>
    <property type="project" value="InterPro"/>
</dbReference>
<accession>A0A2S6IUK7</accession>
<dbReference type="PANTHER" id="PTHR46832">
    <property type="entry name" value="5'-METHYLTHIOADENOSINE/S-ADENOSYLHOMOCYSTEINE NUCLEOSIDASE"/>
    <property type="match status" value="1"/>
</dbReference>
<dbReference type="GO" id="GO:0008930">
    <property type="term" value="F:methylthioadenosine nucleosidase activity"/>
    <property type="evidence" value="ECO:0007669"/>
    <property type="project" value="TreeGrafter"/>
</dbReference>
<evidence type="ECO:0000313" key="2">
    <source>
        <dbReference type="EMBL" id="PPK97951.1"/>
    </source>
</evidence>
<dbReference type="GO" id="GO:0019284">
    <property type="term" value="P:L-methionine salvage from S-adenosylmethionine"/>
    <property type="evidence" value="ECO:0007669"/>
    <property type="project" value="TreeGrafter"/>
</dbReference>
<dbReference type="EMBL" id="PTJD01000002">
    <property type="protein sequence ID" value="PPK97951.1"/>
    <property type="molecule type" value="Genomic_DNA"/>
</dbReference>
<dbReference type="Proteomes" id="UP000239485">
    <property type="component" value="Unassembled WGS sequence"/>
</dbReference>
<dbReference type="GO" id="GO:0005829">
    <property type="term" value="C:cytosol"/>
    <property type="evidence" value="ECO:0007669"/>
    <property type="project" value="TreeGrafter"/>
</dbReference>
<dbReference type="SUPFAM" id="SSF53167">
    <property type="entry name" value="Purine and uridine phosphorylases"/>
    <property type="match status" value="1"/>
</dbReference>
<sequence>MTDPSPAGPEQPPVPRRWLLAVAMTAEAAALPREHPAVLDVLVTGIGKVNAAARLAHRLARLAGERGLDGVGVLNVGTCGGLRDGVAGVVRPSEAWAWDVGRVAVRAQPGEVPREAYPLVLGDGGTIATGDSFVADEARRAQLAARAVVVDMECAALAQTCHGLGVPLAALKWVSDGASEGALRDFAGTLDRGARELGRATAAFLDAL</sequence>
<feature type="domain" description="Nucleoside phosphorylase" evidence="1">
    <location>
        <begin position="41"/>
        <end position="205"/>
    </location>
</feature>
<evidence type="ECO:0000313" key="3">
    <source>
        <dbReference type="Proteomes" id="UP000239485"/>
    </source>
</evidence>